<sequence>MVYLSPASPARSVFPLRHGRAVRHDRPDEIPPWLIRPPVDVDLIIPAFNEERRLPSTIESTVEYLSGRPWSSAIVVVDNDSADSTREVVGQFAHAPISVYAIGCSDHGKGAAVRRGIATSRARYVGFVDADNATPISTLDAVMALLREGHAAVIASRRAPGARYEMEQSAARRCGGWMFRKLAQLTLPGVADTQCGFKFFDGPLVREIVAECRIDGFAFDVELLARLVRERKDVVEVPVAWSDVPGSTFSARRHGLRSMADLLRISFSR</sequence>
<reference evidence="3" key="1">
    <citation type="journal article" date="2019" name="Int. J. Syst. Evol. Microbiol.">
        <title>The Global Catalogue of Microorganisms (GCM) 10K type strain sequencing project: providing services to taxonomists for standard genome sequencing and annotation.</title>
        <authorList>
            <consortium name="The Broad Institute Genomics Platform"/>
            <consortium name="The Broad Institute Genome Sequencing Center for Infectious Disease"/>
            <person name="Wu L."/>
            <person name="Ma J."/>
        </authorList>
    </citation>
    <scope>NUCLEOTIDE SEQUENCE [LARGE SCALE GENOMIC DNA]</scope>
    <source>
        <strain evidence="3">DT43</strain>
    </source>
</reference>
<dbReference type="InterPro" id="IPR029044">
    <property type="entry name" value="Nucleotide-diphossugar_trans"/>
</dbReference>
<dbReference type="GO" id="GO:0016757">
    <property type="term" value="F:glycosyltransferase activity"/>
    <property type="evidence" value="ECO:0007669"/>
    <property type="project" value="UniProtKB-KW"/>
</dbReference>
<dbReference type="Pfam" id="PF00535">
    <property type="entry name" value="Glycos_transf_2"/>
    <property type="match status" value="1"/>
</dbReference>
<dbReference type="InterPro" id="IPR001173">
    <property type="entry name" value="Glyco_trans_2-like"/>
</dbReference>
<keyword evidence="2" id="KW-0328">Glycosyltransferase</keyword>
<keyword evidence="3" id="KW-1185">Reference proteome</keyword>
<accession>A0ABV8Z8M1</accession>
<dbReference type="PANTHER" id="PTHR10859:SF91">
    <property type="entry name" value="DOLICHYL-PHOSPHATE BETA-GLUCOSYLTRANSFERASE"/>
    <property type="match status" value="1"/>
</dbReference>
<evidence type="ECO:0000313" key="3">
    <source>
        <dbReference type="Proteomes" id="UP001596012"/>
    </source>
</evidence>
<keyword evidence="2" id="KW-0808">Transferase</keyword>
<gene>
    <name evidence="2" type="ORF">ACFPH6_50860</name>
</gene>
<dbReference type="Proteomes" id="UP001596012">
    <property type="component" value="Unassembled WGS sequence"/>
</dbReference>
<dbReference type="PANTHER" id="PTHR10859">
    <property type="entry name" value="GLYCOSYL TRANSFERASE"/>
    <property type="match status" value="1"/>
</dbReference>
<feature type="domain" description="Glycosyltransferase 2-like" evidence="1">
    <location>
        <begin position="43"/>
        <end position="162"/>
    </location>
</feature>
<name>A0ABV8Z8M1_9ACTN</name>
<comment type="caution">
    <text evidence="2">The sequence shown here is derived from an EMBL/GenBank/DDBJ whole genome shotgun (WGS) entry which is preliminary data.</text>
</comment>
<dbReference type="EMBL" id="JBHSFG010000124">
    <property type="protein sequence ID" value="MFC4472670.1"/>
    <property type="molecule type" value="Genomic_DNA"/>
</dbReference>
<dbReference type="SUPFAM" id="SSF53448">
    <property type="entry name" value="Nucleotide-diphospho-sugar transferases"/>
    <property type="match status" value="1"/>
</dbReference>
<evidence type="ECO:0000313" key="2">
    <source>
        <dbReference type="EMBL" id="MFC4472670.1"/>
    </source>
</evidence>
<dbReference type="RefSeq" id="WP_386356857.1">
    <property type="nucleotide sequence ID" value="NZ_JBHSFG010000124.1"/>
</dbReference>
<organism evidence="2 3">
    <name type="scientific">Streptomyces xiangluensis</name>
    <dbReference type="NCBI Taxonomy" id="2665720"/>
    <lineage>
        <taxon>Bacteria</taxon>
        <taxon>Bacillati</taxon>
        <taxon>Actinomycetota</taxon>
        <taxon>Actinomycetes</taxon>
        <taxon>Kitasatosporales</taxon>
        <taxon>Streptomycetaceae</taxon>
        <taxon>Streptomyces</taxon>
    </lineage>
</organism>
<protein>
    <submittedName>
        <fullName evidence="2">Glycosyltransferase</fullName>
        <ecNumber evidence="2">2.4.-.-</ecNumber>
    </submittedName>
</protein>
<proteinExistence type="predicted"/>
<dbReference type="Gene3D" id="3.90.550.10">
    <property type="entry name" value="Spore Coat Polysaccharide Biosynthesis Protein SpsA, Chain A"/>
    <property type="match status" value="1"/>
</dbReference>
<evidence type="ECO:0000259" key="1">
    <source>
        <dbReference type="Pfam" id="PF00535"/>
    </source>
</evidence>
<dbReference type="EC" id="2.4.-.-" evidence="2"/>